<comment type="similarity">
    <text evidence="1">Belongs to the thioredoxin family. DsbA subfamily.</text>
</comment>
<sequence>MKRWCGLLAAFLLGHAWAQISFPPENLTQALGVNSQGRTFTYNRGTVQLELLAGLVYKVGYRGPATDYLGAGRVLAAGIGEPKIAEAFLGFMRQNADKLRGKGPQNIGVVDGFTFTLTLAADLSFTLAPVEIKDFGPDRHVLGKSGVMIREFSDFQCPYCKQFTLQVKPELEKRYINPGLARFSFRHFPLTQIHPQAMPAALAAECAAQQGKFFEYHDALFEKGINVSARAQELKLDELKLLRCTQDPATRQIIESDLAMGNQVGVNGTPTVFVGPFRLPNAYDIDAYERYIKMANAL</sequence>
<accession>D7BA97</accession>
<evidence type="ECO:0000256" key="5">
    <source>
        <dbReference type="ARBA" id="ARBA00023284"/>
    </source>
</evidence>
<evidence type="ECO:0000256" key="4">
    <source>
        <dbReference type="ARBA" id="ARBA00023157"/>
    </source>
</evidence>
<dbReference type="InterPro" id="IPR013766">
    <property type="entry name" value="Thioredoxin_domain"/>
</dbReference>
<organism evidence="8 9">
    <name type="scientific">Allomeiothermus silvanus (strain ATCC 700542 / DSM 9946 / NBRC 106475 / NCIMB 13440 / VI-R2)</name>
    <name type="common">Thermus silvanus</name>
    <dbReference type="NCBI Taxonomy" id="526227"/>
    <lineage>
        <taxon>Bacteria</taxon>
        <taxon>Thermotogati</taxon>
        <taxon>Deinococcota</taxon>
        <taxon>Deinococci</taxon>
        <taxon>Thermales</taxon>
        <taxon>Thermaceae</taxon>
        <taxon>Allomeiothermus</taxon>
    </lineage>
</organism>
<dbReference type="Gene3D" id="3.40.30.10">
    <property type="entry name" value="Glutaredoxin"/>
    <property type="match status" value="1"/>
</dbReference>
<feature type="signal peptide" evidence="6">
    <location>
        <begin position="1"/>
        <end position="18"/>
    </location>
</feature>
<evidence type="ECO:0000256" key="2">
    <source>
        <dbReference type="ARBA" id="ARBA00022729"/>
    </source>
</evidence>
<dbReference type="GO" id="GO:0016491">
    <property type="term" value="F:oxidoreductase activity"/>
    <property type="evidence" value="ECO:0007669"/>
    <property type="project" value="UniProtKB-KW"/>
</dbReference>
<dbReference type="InterPro" id="IPR036249">
    <property type="entry name" value="Thioredoxin-like_sf"/>
</dbReference>
<dbReference type="PANTHER" id="PTHR13887">
    <property type="entry name" value="GLUTATHIONE S-TRANSFERASE KAPPA"/>
    <property type="match status" value="1"/>
</dbReference>
<dbReference type="KEGG" id="msv:Mesil_2375"/>
<evidence type="ECO:0000256" key="3">
    <source>
        <dbReference type="ARBA" id="ARBA00023002"/>
    </source>
</evidence>
<dbReference type="HOGENOM" id="CLU_072526_0_0_0"/>
<dbReference type="OrthoDB" id="117402at2"/>
<evidence type="ECO:0000259" key="7">
    <source>
        <dbReference type="PROSITE" id="PS51352"/>
    </source>
</evidence>
<keyword evidence="4" id="KW-1015">Disulfide bond</keyword>
<dbReference type="SUPFAM" id="SSF52833">
    <property type="entry name" value="Thioredoxin-like"/>
    <property type="match status" value="1"/>
</dbReference>
<dbReference type="Pfam" id="PF13462">
    <property type="entry name" value="Thioredoxin_4"/>
    <property type="match status" value="1"/>
</dbReference>
<dbReference type="RefSeq" id="WP_013158775.1">
    <property type="nucleotide sequence ID" value="NC_014212.1"/>
</dbReference>
<keyword evidence="2 6" id="KW-0732">Signal</keyword>
<keyword evidence="3" id="KW-0560">Oxidoreductase</keyword>
<dbReference type="AlphaFoldDB" id="D7BA97"/>
<name>D7BA97_ALLS1</name>
<evidence type="ECO:0000256" key="1">
    <source>
        <dbReference type="ARBA" id="ARBA00005791"/>
    </source>
</evidence>
<evidence type="ECO:0000256" key="6">
    <source>
        <dbReference type="SAM" id="SignalP"/>
    </source>
</evidence>
<feature type="domain" description="Thioredoxin" evidence="7">
    <location>
        <begin position="116"/>
        <end position="297"/>
    </location>
</feature>
<dbReference type="InterPro" id="IPR012336">
    <property type="entry name" value="Thioredoxin-like_fold"/>
</dbReference>
<dbReference type="EMBL" id="CP002042">
    <property type="protein sequence ID" value="ADH64232.1"/>
    <property type="molecule type" value="Genomic_DNA"/>
</dbReference>
<protein>
    <submittedName>
        <fullName evidence="8">DSBA oxidoreductase</fullName>
    </submittedName>
</protein>
<keyword evidence="9" id="KW-1185">Reference proteome</keyword>
<feature type="chain" id="PRO_5003093228" evidence="6">
    <location>
        <begin position="19"/>
        <end position="298"/>
    </location>
</feature>
<evidence type="ECO:0000313" key="8">
    <source>
        <dbReference type="EMBL" id="ADH64232.1"/>
    </source>
</evidence>
<dbReference type="STRING" id="526227.Mesil_2375"/>
<dbReference type="Proteomes" id="UP000001916">
    <property type="component" value="Chromosome"/>
</dbReference>
<evidence type="ECO:0000313" key="9">
    <source>
        <dbReference type="Proteomes" id="UP000001916"/>
    </source>
</evidence>
<dbReference type="eggNOG" id="COG1651">
    <property type="taxonomic scope" value="Bacteria"/>
</dbReference>
<gene>
    <name evidence="8" type="ordered locus">Mesil_2375</name>
</gene>
<dbReference type="PROSITE" id="PS51352">
    <property type="entry name" value="THIOREDOXIN_2"/>
    <property type="match status" value="1"/>
</dbReference>
<dbReference type="PANTHER" id="PTHR13887:SF14">
    <property type="entry name" value="DISULFIDE BOND FORMATION PROTEIN D"/>
    <property type="match status" value="1"/>
</dbReference>
<proteinExistence type="inferred from homology"/>
<reference evidence="8 9" key="1">
    <citation type="journal article" date="2010" name="Stand. Genomic Sci.">
        <title>Complete genome sequence of Meiothermus silvanus type strain (VI-R2).</title>
        <authorList>
            <person name="Sikorski J."/>
            <person name="Tindall B.J."/>
            <person name="Lowry S."/>
            <person name="Lucas S."/>
            <person name="Nolan M."/>
            <person name="Copeland A."/>
            <person name="Glavina Del Rio T."/>
            <person name="Tice H."/>
            <person name="Cheng J.F."/>
            <person name="Han C."/>
            <person name="Pitluck S."/>
            <person name="Liolios K."/>
            <person name="Ivanova N."/>
            <person name="Mavromatis K."/>
            <person name="Mikhailova N."/>
            <person name="Pati A."/>
            <person name="Goodwin L."/>
            <person name="Chen A."/>
            <person name="Palaniappan K."/>
            <person name="Land M."/>
            <person name="Hauser L."/>
            <person name="Chang Y.J."/>
            <person name="Jeffries C.D."/>
            <person name="Rohde M."/>
            <person name="Goker M."/>
            <person name="Woyke T."/>
            <person name="Bristow J."/>
            <person name="Eisen J.A."/>
            <person name="Markowitz V."/>
            <person name="Hugenholtz P."/>
            <person name="Kyrpides N.C."/>
            <person name="Klenk H.P."/>
            <person name="Lapidus A."/>
        </authorList>
    </citation>
    <scope>NUCLEOTIDE SEQUENCE [LARGE SCALE GENOMIC DNA]</scope>
    <source>
        <strain evidence="9">ATCC 700542 / DSM 9946 / VI-R2</strain>
    </source>
</reference>
<keyword evidence="5" id="KW-0676">Redox-active center</keyword>